<evidence type="ECO:0000256" key="1">
    <source>
        <dbReference type="SAM" id="MobiDB-lite"/>
    </source>
</evidence>
<dbReference type="Proteomes" id="UP001597083">
    <property type="component" value="Unassembled WGS sequence"/>
</dbReference>
<comment type="caution">
    <text evidence="2">The sequence shown here is derived from an EMBL/GenBank/DDBJ whole genome shotgun (WGS) entry which is preliminary data.</text>
</comment>
<evidence type="ECO:0008006" key="4">
    <source>
        <dbReference type="Google" id="ProtNLM"/>
    </source>
</evidence>
<reference evidence="3" key="1">
    <citation type="journal article" date="2019" name="Int. J. Syst. Evol. Microbiol.">
        <title>The Global Catalogue of Microorganisms (GCM) 10K type strain sequencing project: providing services to taxonomists for standard genome sequencing and annotation.</title>
        <authorList>
            <consortium name="The Broad Institute Genomics Platform"/>
            <consortium name="The Broad Institute Genome Sequencing Center for Infectious Disease"/>
            <person name="Wu L."/>
            <person name="Ma J."/>
        </authorList>
    </citation>
    <scope>NUCLEOTIDE SEQUENCE [LARGE SCALE GENOMIC DNA]</scope>
    <source>
        <strain evidence="3">JCM 31696</strain>
    </source>
</reference>
<feature type="region of interest" description="Disordered" evidence="1">
    <location>
        <begin position="1"/>
        <end position="22"/>
    </location>
</feature>
<name>A0ABW3CGZ8_9ACTN</name>
<evidence type="ECO:0000313" key="3">
    <source>
        <dbReference type="Proteomes" id="UP001597083"/>
    </source>
</evidence>
<gene>
    <name evidence="2" type="ORF">ACFQ07_16170</name>
</gene>
<dbReference type="EMBL" id="JBHTIR010002437">
    <property type="protein sequence ID" value="MFD0853775.1"/>
    <property type="molecule type" value="Genomic_DNA"/>
</dbReference>
<accession>A0ABW3CGZ8</accession>
<keyword evidence="3" id="KW-1185">Reference proteome</keyword>
<proteinExistence type="predicted"/>
<feature type="non-terminal residue" evidence="2">
    <location>
        <position position="89"/>
    </location>
</feature>
<organism evidence="2 3">
    <name type="scientific">Actinomadura adrarensis</name>
    <dbReference type="NCBI Taxonomy" id="1819600"/>
    <lineage>
        <taxon>Bacteria</taxon>
        <taxon>Bacillati</taxon>
        <taxon>Actinomycetota</taxon>
        <taxon>Actinomycetes</taxon>
        <taxon>Streptosporangiales</taxon>
        <taxon>Thermomonosporaceae</taxon>
        <taxon>Actinomadura</taxon>
    </lineage>
</organism>
<sequence>MANLRSTLARISGTGRAGRSEADTATMWTTPYAWRTSDGIYIGHNGEVWMYRTVRLSPMKWEDPEEQLSLAAPLARLLGDLGATSRQPI</sequence>
<evidence type="ECO:0000313" key="2">
    <source>
        <dbReference type="EMBL" id="MFD0853775.1"/>
    </source>
</evidence>
<protein>
    <recommendedName>
        <fullName evidence="4">Glutamine amidotransferase type-2 domain-containing protein</fullName>
    </recommendedName>
</protein>